<gene>
    <name evidence="2" type="ORF">DWB77_02392</name>
</gene>
<feature type="region of interest" description="Disordered" evidence="1">
    <location>
        <begin position="29"/>
        <end position="59"/>
    </location>
</feature>
<dbReference type="AlphaFoldDB" id="A0A387HC94"/>
<dbReference type="Proteomes" id="UP000271554">
    <property type="component" value="Chromosome"/>
</dbReference>
<evidence type="ECO:0000256" key="1">
    <source>
        <dbReference type="SAM" id="MobiDB-lite"/>
    </source>
</evidence>
<evidence type="ECO:0000313" key="2">
    <source>
        <dbReference type="EMBL" id="AYG80261.1"/>
    </source>
</evidence>
<accession>A0A387HC94</accession>
<dbReference type="RefSeq" id="WP_120721236.1">
    <property type="nucleotide sequence ID" value="NZ_CP032698.1"/>
</dbReference>
<dbReference type="KEGG" id="shun:DWB77_02392"/>
<dbReference type="EMBL" id="CP032698">
    <property type="protein sequence ID" value="AYG80261.1"/>
    <property type="molecule type" value="Genomic_DNA"/>
</dbReference>
<sequence>MFDYEMHKTHEAELLRRADQERLVGQARRAGRRFFGRRSDDNGPEGRVSSPRNRFVRAA</sequence>
<protein>
    <submittedName>
        <fullName evidence="2">Uncharacterized protein</fullName>
    </submittedName>
</protein>
<reference evidence="2 3" key="1">
    <citation type="submission" date="2018-10" db="EMBL/GenBank/DDBJ databases">
        <title>Relationship between Morphology and Antimicrobial Activity in Streptomyces.</title>
        <authorList>
            <person name="Kang H.J."/>
            <person name="Kim S.B."/>
        </authorList>
    </citation>
    <scope>NUCLEOTIDE SEQUENCE [LARGE SCALE GENOMIC DNA]</scope>
    <source>
        <strain evidence="2 3">BH38</strain>
    </source>
</reference>
<evidence type="ECO:0000313" key="3">
    <source>
        <dbReference type="Proteomes" id="UP000271554"/>
    </source>
</evidence>
<name>A0A387HC94_9ACTN</name>
<keyword evidence="3" id="KW-1185">Reference proteome</keyword>
<proteinExistence type="predicted"/>
<organism evidence="2 3">
    <name type="scientific">Streptomyces hundungensis</name>
    <dbReference type="NCBI Taxonomy" id="1077946"/>
    <lineage>
        <taxon>Bacteria</taxon>
        <taxon>Bacillati</taxon>
        <taxon>Actinomycetota</taxon>
        <taxon>Actinomycetes</taxon>
        <taxon>Kitasatosporales</taxon>
        <taxon>Streptomycetaceae</taxon>
        <taxon>Streptomyces</taxon>
    </lineage>
</organism>